<feature type="compositionally biased region" description="Basic and acidic residues" evidence="1">
    <location>
        <begin position="45"/>
        <end position="55"/>
    </location>
</feature>
<dbReference type="Proteomes" id="UP001209878">
    <property type="component" value="Unassembled WGS sequence"/>
</dbReference>
<feature type="compositionally biased region" description="Basic and acidic residues" evidence="1">
    <location>
        <begin position="63"/>
        <end position="81"/>
    </location>
</feature>
<evidence type="ECO:0000256" key="1">
    <source>
        <dbReference type="SAM" id="MobiDB-lite"/>
    </source>
</evidence>
<protein>
    <submittedName>
        <fullName evidence="2">Uncharacterized protein</fullName>
    </submittedName>
</protein>
<proteinExistence type="predicted"/>
<feature type="region of interest" description="Disordered" evidence="1">
    <location>
        <begin position="44"/>
        <end position="95"/>
    </location>
</feature>
<dbReference type="AlphaFoldDB" id="A0AAD9MWY8"/>
<gene>
    <name evidence="2" type="ORF">NP493_3487g00000</name>
</gene>
<comment type="caution">
    <text evidence="2">The sequence shown here is derived from an EMBL/GenBank/DDBJ whole genome shotgun (WGS) entry which is preliminary data.</text>
</comment>
<organism evidence="2 3">
    <name type="scientific">Ridgeia piscesae</name>
    <name type="common">Tubeworm</name>
    <dbReference type="NCBI Taxonomy" id="27915"/>
    <lineage>
        <taxon>Eukaryota</taxon>
        <taxon>Metazoa</taxon>
        <taxon>Spiralia</taxon>
        <taxon>Lophotrochozoa</taxon>
        <taxon>Annelida</taxon>
        <taxon>Polychaeta</taxon>
        <taxon>Sedentaria</taxon>
        <taxon>Canalipalpata</taxon>
        <taxon>Sabellida</taxon>
        <taxon>Siboglinidae</taxon>
        <taxon>Ridgeia</taxon>
    </lineage>
</organism>
<sequence>MAGRGTIATRREELDNVNTQWSLWFLWVTGTFQQLNVCFGVFGSDRGKENGEGHHANQNLYSKPDRPGRKRTKNETNDEQKAGAPGRTATTNGGK</sequence>
<name>A0AAD9MWY8_RIDPI</name>
<keyword evidence="3" id="KW-1185">Reference proteome</keyword>
<reference evidence="2" key="1">
    <citation type="journal article" date="2023" name="Mol. Biol. Evol.">
        <title>Third-Generation Sequencing Reveals the Adaptive Role of the Epigenome in Three Deep-Sea Polychaetes.</title>
        <authorList>
            <person name="Perez M."/>
            <person name="Aroh O."/>
            <person name="Sun Y."/>
            <person name="Lan Y."/>
            <person name="Juniper S.K."/>
            <person name="Young C.R."/>
            <person name="Angers B."/>
            <person name="Qian P.Y."/>
        </authorList>
    </citation>
    <scope>NUCLEOTIDE SEQUENCE</scope>
    <source>
        <strain evidence="2">R07B-5</strain>
    </source>
</reference>
<evidence type="ECO:0000313" key="3">
    <source>
        <dbReference type="Proteomes" id="UP001209878"/>
    </source>
</evidence>
<dbReference type="EMBL" id="JAODUO010003487">
    <property type="protein sequence ID" value="KAK2147203.1"/>
    <property type="molecule type" value="Genomic_DNA"/>
</dbReference>
<accession>A0AAD9MWY8</accession>
<evidence type="ECO:0000313" key="2">
    <source>
        <dbReference type="EMBL" id="KAK2147203.1"/>
    </source>
</evidence>